<evidence type="ECO:0000313" key="2">
    <source>
        <dbReference type="EMBL" id="AGW42003.1"/>
    </source>
</evidence>
<protein>
    <submittedName>
        <fullName evidence="2">Uncharacterized protein</fullName>
    </submittedName>
</protein>
<dbReference type="PATRIC" id="fig|1389489.3.peg.1923"/>
<evidence type="ECO:0000256" key="1">
    <source>
        <dbReference type="SAM" id="MobiDB-lite"/>
    </source>
</evidence>
<gene>
    <name evidence="2" type="ORF">O159_19990</name>
</gene>
<dbReference type="AlphaFoldDB" id="U3PEI6"/>
<dbReference type="EMBL" id="CP006734">
    <property type="protein sequence ID" value="AGW42003.1"/>
    <property type="molecule type" value="Genomic_DNA"/>
</dbReference>
<dbReference type="STRING" id="1389489.O159_19990"/>
<dbReference type="HOGENOM" id="CLU_2666629_0_0_11"/>
<name>U3PEI6_LEIXC</name>
<evidence type="ECO:0000313" key="3">
    <source>
        <dbReference type="Proteomes" id="UP000016743"/>
    </source>
</evidence>
<accession>U3PEI6</accession>
<organism evidence="2 3">
    <name type="scientific">Leifsonia xyli subsp. cynodontis DSM 46306</name>
    <dbReference type="NCBI Taxonomy" id="1389489"/>
    <lineage>
        <taxon>Bacteria</taxon>
        <taxon>Bacillati</taxon>
        <taxon>Actinomycetota</taxon>
        <taxon>Actinomycetes</taxon>
        <taxon>Micrococcales</taxon>
        <taxon>Microbacteriaceae</taxon>
        <taxon>Leifsonia</taxon>
    </lineage>
</organism>
<dbReference type="Proteomes" id="UP000016743">
    <property type="component" value="Chromosome"/>
</dbReference>
<keyword evidence="3" id="KW-1185">Reference proteome</keyword>
<feature type="region of interest" description="Disordered" evidence="1">
    <location>
        <begin position="1"/>
        <end position="25"/>
    </location>
</feature>
<sequence>MQRSPPCGATSTAAATTPAPSCCGPPLSATRPRAFGSATELQAGFTAHNGINGRPNALTRFTGFELDGKKLRIFE</sequence>
<proteinExistence type="predicted"/>
<dbReference type="RefSeq" id="WP_021755501.1">
    <property type="nucleotide sequence ID" value="NC_022438.1"/>
</dbReference>
<reference evidence="2 3" key="1">
    <citation type="journal article" date="2013" name="Genome Announc.">
        <title>Complete Genome Sequence of Leifsonia xyli subsp. cynodontis Strain DSM46306, a Gram-Positive Bacterial Pathogen of Grasses.</title>
        <authorList>
            <person name="Monteiro-Vitorello C.B."/>
            <person name="Zerillo M.M."/>
            <person name="Van Sluys M.A."/>
            <person name="Camargo L.E."/>
            <person name="Kitajima J.P."/>
        </authorList>
    </citation>
    <scope>NUCLEOTIDE SEQUENCE [LARGE SCALE GENOMIC DNA]</scope>
    <source>
        <strain evidence="2 3">DSM 46306</strain>
    </source>
</reference>
<dbReference type="KEGG" id="lxy:O159_19990"/>